<name>F0X028_9STRA</name>
<organism evidence="1">
    <name type="scientific">Albugo laibachii Nc14</name>
    <dbReference type="NCBI Taxonomy" id="890382"/>
    <lineage>
        <taxon>Eukaryota</taxon>
        <taxon>Sar</taxon>
        <taxon>Stramenopiles</taxon>
        <taxon>Oomycota</taxon>
        <taxon>Peronosporomycetes</taxon>
        <taxon>Albuginales</taxon>
        <taxon>Albuginaceae</taxon>
        <taxon>Albugo</taxon>
    </lineage>
</organism>
<sequence>MVTQCDPMLGPLPLCQCSASYFTATRKYACVLKLLRIKGAGYDMDFRVLEPEPKDAQVRQLENLQPLRYALSVWRRHKSNRNRRSGKA</sequence>
<reference evidence="1" key="1">
    <citation type="journal article" date="2011" name="PLoS Biol.">
        <title>Gene gain and loss during evolution of obligate parasitism in the white rust pathogen of Arabidopsis thaliana.</title>
        <authorList>
            <person name="Kemen E."/>
            <person name="Gardiner A."/>
            <person name="Schultz-Larsen T."/>
            <person name="Kemen A.C."/>
            <person name="Balmuth A.L."/>
            <person name="Robert-Seilaniantz A."/>
            <person name="Bailey K."/>
            <person name="Holub E."/>
            <person name="Studholme D.J."/>
            <person name="Maclean D."/>
            <person name="Jones J.D."/>
        </authorList>
    </citation>
    <scope>NUCLEOTIDE SEQUENCE</scope>
</reference>
<proteinExistence type="predicted"/>
<dbReference type="EMBL" id="FR824500">
    <property type="protein sequence ID" value="CCA27110.1"/>
    <property type="molecule type" value="Genomic_DNA"/>
</dbReference>
<dbReference type="AlphaFoldDB" id="F0X028"/>
<dbReference type="HOGENOM" id="CLU_2473637_0_0_1"/>
<gene>
    <name evidence="1" type="primary">AlNc14C457G11767</name>
    <name evidence="1" type="ORF">ALNC14_132540</name>
</gene>
<protein>
    <submittedName>
        <fullName evidence="1">AlNc14C457G11767 protein</fullName>
    </submittedName>
</protein>
<reference evidence="1" key="2">
    <citation type="submission" date="2011-02" db="EMBL/GenBank/DDBJ databases">
        <authorList>
            <person name="MacLean D."/>
        </authorList>
    </citation>
    <scope>NUCLEOTIDE SEQUENCE</scope>
</reference>
<evidence type="ECO:0000313" key="1">
    <source>
        <dbReference type="EMBL" id="CCA27110.1"/>
    </source>
</evidence>
<accession>F0X028</accession>